<dbReference type="GO" id="GO:0045333">
    <property type="term" value="P:cellular respiration"/>
    <property type="evidence" value="ECO:0007669"/>
    <property type="project" value="InterPro"/>
</dbReference>
<evidence type="ECO:0000313" key="5">
    <source>
        <dbReference type="EMBL" id="EDO42929.1"/>
    </source>
</evidence>
<comment type="function">
    <text evidence="3">Required for the function of coenzyme Q in the respiratory chain. May serve as a chaperone or may be involved in the transport of Q6 from its site of synthesis to the catalytic sites of the respiratory complexes.</text>
</comment>
<keyword evidence="6" id="KW-1185">Reference proteome</keyword>
<dbReference type="InterPro" id="IPR023393">
    <property type="entry name" value="START-like_dom_sf"/>
</dbReference>
<dbReference type="EMBL" id="DS469559">
    <property type="protein sequence ID" value="EDO42929.1"/>
    <property type="molecule type" value="Genomic_DNA"/>
</dbReference>
<comment type="similarity">
    <text evidence="1">Belongs to the COQ10 family.</text>
</comment>
<comment type="subunit">
    <text evidence="2">Interacts with coenzyme Q.</text>
</comment>
<dbReference type="InParanoid" id="A7RZZ7"/>
<evidence type="ECO:0000256" key="3">
    <source>
        <dbReference type="ARBA" id="ARBA00024947"/>
    </source>
</evidence>
<dbReference type="eggNOG" id="KOG3177">
    <property type="taxonomic scope" value="Eukaryota"/>
</dbReference>
<evidence type="ECO:0000259" key="4">
    <source>
        <dbReference type="Pfam" id="PF03364"/>
    </source>
</evidence>
<dbReference type="PhylomeDB" id="A7RZZ7"/>
<dbReference type="GO" id="GO:0048039">
    <property type="term" value="F:ubiquinone binding"/>
    <property type="evidence" value="ECO:0007669"/>
    <property type="project" value="InterPro"/>
</dbReference>
<reference evidence="5 6" key="1">
    <citation type="journal article" date="2007" name="Science">
        <title>Sea anemone genome reveals ancestral eumetazoan gene repertoire and genomic organization.</title>
        <authorList>
            <person name="Putnam N.H."/>
            <person name="Srivastava M."/>
            <person name="Hellsten U."/>
            <person name="Dirks B."/>
            <person name="Chapman J."/>
            <person name="Salamov A."/>
            <person name="Terry A."/>
            <person name="Shapiro H."/>
            <person name="Lindquist E."/>
            <person name="Kapitonov V.V."/>
            <person name="Jurka J."/>
            <person name="Genikhovich G."/>
            <person name="Grigoriev I.V."/>
            <person name="Lucas S.M."/>
            <person name="Steele R.E."/>
            <person name="Finnerty J.R."/>
            <person name="Technau U."/>
            <person name="Martindale M.Q."/>
            <person name="Rokhsar D.S."/>
        </authorList>
    </citation>
    <scope>NUCLEOTIDE SEQUENCE [LARGE SCALE GENOMIC DNA]</scope>
    <source>
        <strain evidence="6">CH2 X CH6</strain>
    </source>
</reference>
<dbReference type="Proteomes" id="UP000001593">
    <property type="component" value="Unassembled WGS sequence"/>
</dbReference>
<evidence type="ECO:0000256" key="2">
    <source>
        <dbReference type="ARBA" id="ARBA00011814"/>
    </source>
</evidence>
<dbReference type="GO" id="GO:0005739">
    <property type="term" value="C:mitochondrion"/>
    <property type="evidence" value="ECO:0000318"/>
    <property type="project" value="GO_Central"/>
</dbReference>
<feature type="domain" description="Coenzyme Q-binding protein COQ10 START" evidence="4">
    <location>
        <begin position="1"/>
        <end position="131"/>
    </location>
</feature>
<gene>
    <name evidence="5" type="ORF">NEMVEDRAFT_v1g183953</name>
</gene>
<dbReference type="PANTHER" id="PTHR12901:SF10">
    <property type="entry name" value="COENZYME Q-BINDING PROTEIN COQ10, MITOCHONDRIAL"/>
    <property type="match status" value="1"/>
</dbReference>
<dbReference type="KEGG" id="nve:5514771"/>
<sequence length="157" mass="18279">MGYSMEDMYNVVADVDDYKHFVPWCRDSTTFRRRPGCFKAKLCVGFPPLLSEKYTSTVTIVPPNLVKSECTDGEMFNYMLTVWKFGPGLKDNPNTCTLDFFVEFEFKSLLHSRLSTMFFDEVVKKMVRAFEDRCAYLYGPQRLKMGIKSRTPNPDTR</sequence>
<dbReference type="Pfam" id="PF03364">
    <property type="entry name" value="Polyketide_cyc"/>
    <property type="match status" value="1"/>
</dbReference>
<proteinExistence type="inferred from homology"/>
<dbReference type="SUPFAM" id="SSF55961">
    <property type="entry name" value="Bet v1-like"/>
    <property type="match status" value="1"/>
</dbReference>
<dbReference type="OrthoDB" id="292693at2759"/>
<dbReference type="Gene3D" id="3.30.530.20">
    <property type="match status" value="1"/>
</dbReference>
<accession>A7RZZ7</accession>
<dbReference type="InterPro" id="IPR044996">
    <property type="entry name" value="COQ10-like"/>
</dbReference>
<protein>
    <recommendedName>
        <fullName evidence="4">Coenzyme Q-binding protein COQ10 START domain-containing protein</fullName>
    </recommendedName>
</protein>
<dbReference type="PANTHER" id="PTHR12901">
    <property type="entry name" value="SPERM PROTEIN HOMOLOG"/>
    <property type="match status" value="1"/>
</dbReference>
<dbReference type="OMA" id="IDGPFKY"/>
<dbReference type="AlphaFoldDB" id="A7RZZ7"/>
<dbReference type="CDD" id="cd07813">
    <property type="entry name" value="COQ10p_like"/>
    <property type="match status" value="1"/>
</dbReference>
<dbReference type="HOGENOM" id="CLU_079653_2_1_1"/>
<name>A7RZZ7_NEMVE</name>
<evidence type="ECO:0000313" key="6">
    <source>
        <dbReference type="Proteomes" id="UP000001593"/>
    </source>
</evidence>
<organism evidence="5 6">
    <name type="scientific">Nematostella vectensis</name>
    <name type="common">Starlet sea anemone</name>
    <dbReference type="NCBI Taxonomy" id="45351"/>
    <lineage>
        <taxon>Eukaryota</taxon>
        <taxon>Metazoa</taxon>
        <taxon>Cnidaria</taxon>
        <taxon>Anthozoa</taxon>
        <taxon>Hexacorallia</taxon>
        <taxon>Actiniaria</taxon>
        <taxon>Edwardsiidae</taxon>
        <taxon>Nematostella</taxon>
    </lineage>
</organism>
<evidence type="ECO:0000256" key="1">
    <source>
        <dbReference type="ARBA" id="ARBA00006885"/>
    </source>
</evidence>
<dbReference type="InterPro" id="IPR005031">
    <property type="entry name" value="COQ10_START"/>
</dbReference>
<dbReference type="STRING" id="45351.A7RZZ7"/>